<feature type="chain" id="PRO_5016074448" evidence="8">
    <location>
        <begin position="22"/>
        <end position="489"/>
    </location>
</feature>
<keyword evidence="6" id="KW-0472">Membrane</keyword>
<evidence type="ECO:0000256" key="8">
    <source>
        <dbReference type="SAM" id="SignalP"/>
    </source>
</evidence>
<keyword evidence="4" id="KW-1134">Transmembrane beta strand</keyword>
<protein>
    <submittedName>
        <fullName evidence="9">TolC family protein</fullName>
    </submittedName>
</protein>
<dbReference type="PANTHER" id="PTHR30026">
    <property type="entry name" value="OUTER MEMBRANE PROTEIN TOLC"/>
    <property type="match status" value="1"/>
</dbReference>
<keyword evidence="7" id="KW-0998">Cell outer membrane</keyword>
<proteinExistence type="inferred from homology"/>
<dbReference type="InterPro" id="IPR051906">
    <property type="entry name" value="TolC-like"/>
</dbReference>
<evidence type="ECO:0000256" key="2">
    <source>
        <dbReference type="ARBA" id="ARBA00007613"/>
    </source>
</evidence>
<dbReference type="Proteomes" id="UP000244905">
    <property type="component" value="Unassembled WGS sequence"/>
</dbReference>
<dbReference type="Pfam" id="PF02321">
    <property type="entry name" value="OEP"/>
    <property type="match status" value="1"/>
</dbReference>
<name>A0A2V1IRP0_9BACT</name>
<dbReference type="Gene3D" id="1.20.1600.10">
    <property type="entry name" value="Outer membrane efflux proteins (OEP)"/>
    <property type="match status" value="1"/>
</dbReference>
<dbReference type="GO" id="GO:0009279">
    <property type="term" value="C:cell outer membrane"/>
    <property type="evidence" value="ECO:0007669"/>
    <property type="project" value="UniProtKB-SubCell"/>
</dbReference>
<evidence type="ECO:0000256" key="7">
    <source>
        <dbReference type="ARBA" id="ARBA00023237"/>
    </source>
</evidence>
<evidence type="ECO:0000256" key="3">
    <source>
        <dbReference type="ARBA" id="ARBA00022448"/>
    </source>
</evidence>
<evidence type="ECO:0000256" key="1">
    <source>
        <dbReference type="ARBA" id="ARBA00004442"/>
    </source>
</evidence>
<keyword evidence="10" id="KW-1185">Reference proteome</keyword>
<gene>
    <name evidence="9" type="ORF">C5O23_04615</name>
</gene>
<dbReference type="RefSeq" id="WP_107031770.1">
    <property type="nucleotide sequence ID" value="NZ_CAPEJN010000004.1"/>
</dbReference>
<sequence>MKISKIFLPIIALLMPVTASAMTLTLEKTIELANDSSLMAFRYRNMYQASYWQYVSFKANRLPSLSLTATPARYYRYMTQRYDSEQNIDIFRQQQMFSASAGLEVTQNFDLLGGSLYLETDLEYMRNFGQNKYTQYSSVPVRIGYRQDLLGFNAFKWERKIEPLRYEKAKKELIYNMESVSEQAVSYFFALALAQAEYRLAEENVASCDTLYVIGERRFKIAAISRADLLTLELDKVNARNTLENCRIALKRASFSLASFLGMDKNTEIELKMPGRPLTTAIPLDLALAMAKKNNPTLLGHRQTILEGEREFNRAKVESRFNVSVNASVGFNQVADDFSGAYRSPLRQDLVSVSISVPLIDWGVRKGKVNMARNNLNVSRIAARQDELSVEEDLIMTVSDYEVRQRLIASASEALDLAETAYTQTRQRFIIGKADINSITLSLNRRQEAAKNYIAALQNYWLSHYKIRRLTLHDFELDMPLSEKFELKN</sequence>
<comment type="subcellular location">
    <subcellularLocation>
        <location evidence="1">Cell outer membrane</location>
    </subcellularLocation>
</comment>
<dbReference type="InterPro" id="IPR003423">
    <property type="entry name" value="OMP_efflux"/>
</dbReference>
<feature type="signal peptide" evidence="8">
    <location>
        <begin position="1"/>
        <end position="21"/>
    </location>
</feature>
<evidence type="ECO:0000313" key="9">
    <source>
        <dbReference type="EMBL" id="PWB03170.1"/>
    </source>
</evidence>
<dbReference type="SUPFAM" id="SSF56954">
    <property type="entry name" value="Outer membrane efflux proteins (OEP)"/>
    <property type="match status" value="1"/>
</dbReference>
<reference evidence="10" key="1">
    <citation type="submission" date="2018-02" db="EMBL/GenBank/DDBJ databases">
        <authorList>
            <person name="Clavel T."/>
            <person name="Strowig T."/>
        </authorList>
    </citation>
    <scope>NUCLEOTIDE SEQUENCE [LARGE SCALE GENOMIC DNA]</scope>
    <source>
        <strain evidence="10">DSM 103720</strain>
    </source>
</reference>
<dbReference type="EMBL" id="PUEC01000007">
    <property type="protein sequence ID" value="PWB03170.1"/>
    <property type="molecule type" value="Genomic_DNA"/>
</dbReference>
<dbReference type="GO" id="GO:1990281">
    <property type="term" value="C:efflux pump complex"/>
    <property type="evidence" value="ECO:0007669"/>
    <property type="project" value="TreeGrafter"/>
</dbReference>
<keyword evidence="3" id="KW-0813">Transport</keyword>
<keyword evidence="8" id="KW-0732">Signal</keyword>
<dbReference type="GO" id="GO:0015288">
    <property type="term" value="F:porin activity"/>
    <property type="evidence" value="ECO:0007669"/>
    <property type="project" value="TreeGrafter"/>
</dbReference>
<evidence type="ECO:0000256" key="6">
    <source>
        <dbReference type="ARBA" id="ARBA00023136"/>
    </source>
</evidence>
<dbReference type="GeneID" id="82525626"/>
<evidence type="ECO:0000256" key="5">
    <source>
        <dbReference type="ARBA" id="ARBA00022692"/>
    </source>
</evidence>
<dbReference type="PANTHER" id="PTHR30026:SF20">
    <property type="entry name" value="OUTER MEMBRANE PROTEIN TOLC"/>
    <property type="match status" value="1"/>
</dbReference>
<comment type="similarity">
    <text evidence="2">Belongs to the outer membrane factor (OMF) (TC 1.B.17) family.</text>
</comment>
<dbReference type="GO" id="GO:0015562">
    <property type="term" value="F:efflux transmembrane transporter activity"/>
    <property type="evidence" value="ECO:0007669"/>
    <property type="project" value="InterPro"/>
</dbReference>
<organism evidence="9 10">
    <name type="scientific">Duncaniella muris</name>
    <dbReference type="NCBI Taxonomy" id="2094150"/>
    <lineage>
        <taxon>Bacteria</taxon>
        <taxon>Pseudomonadati</taxon>
        <taxon>Bacteroidota</taxon>
        <taxon>Bacteroidia</taxon>
        <taxon>Bacteroidales</taxon>
        <taxon>Muribaculaceae</taxon>
        <taxon>Duncaniella</taxon>
    </lineage>
</organism>
<evidence type="ECO:0000256" key="4">
    <source>
        <dbReference type="ARBA" id="ARBA00022452"/>
    </source>
</evidence>
<keyword evidence="5" id="KW-0812">Transmembrane</keyword>
<evidence type="ECO:0000313" key="10">
    <source>
        <dbReference type="Proteomes" id="UP000244905"/>
    </source>
</evidence>
<comment type="caution">
    <text evidence="9">The sequence shown here is derived from an EMBL/GenBank/DDBJ whole genome shotgun (WGS) entry which is preliminary data.</text>
</comment>
<dbReference type="AlphaFoldDB" id="A0A2V1IRP0"/>
<accession>A0A2V1IRP0</accession>